<keyword evidence="1" id="KW-0812">Transmembrane</keyword>
<accession>A0A563EVU2</accession>
<keyword evidence="1" id="KW-0472">Membrane</keyword>
<evidence type="ECO:0000313" key="2">
    <source>
        <dbReference type="EMBL" id="TWP51773.1"/>
    </source>
</evidence>
<organism evidence="2 3">
    <name type="scientific">Lentzea tibetensis</name>
    <dbReference type="NCBI Taxonomy" id="2591470"/>
    <lineage>
        <taxon>Bacteria</taxon>
        <taxon>Bacillati</taxon>
        <taxon>Actinomycetota</taxon>
        <taxon>Actinomycetes</taxon>
        <taxon>Pseudonocardiales</taxon>
        <taxon>Pseudonocardiaceae</taxon>
        <taxon>Lentzea</taxon>
    </lineage>
</organism>
<name>A0A563EVU2_9PSEU</name>
<gene>
    <name evidence="2" type="ORF">FKR81_12995</name>
</gene>
<comment type="caution">
    <text evidence="2">The sequence shown here is derived from an EMBL/GenBank/DDBJ whole genome shotgun (WGS) entry which is preliminary data.</text>
</comment>
<evidence type="ECO:0000256" key="1">
    <source>
        <dbReference type="SAM" id="Phobius"/>
    </source>
</evidence>
<sequence length="171" mass="18743">MGHLLRRLAPLLLCIAVVGGCASLGDVMDLSKRVQDAGYRDVSVNHSSNNGFDSLSISASGKSGADPDEIGRIVWDTYPEHIDELRLDLDGKPLVATEAQLRSAFGDRKVTEKPDDDEAAAKQIVMWVGIGIAVFLLLVIGVIILIIVLVRRSKRRRMPPPPPQYPPYYQP</sequence>
<feature type="transmembrane region" description="Helical" evidence="1">
    <location>
        <begin position="124"/>
        <end position="150"/>
    </location>
</feature>
<evidence type="ECO:0008006" key="4">
    <source>
        <dbReference type="Google" id="ProtNLM"/>
    </source>
</evidence>
<evidence type="ECO:0000313" key="3">
    <source>
        <dbReference type="Proteomes" id="UP000316639"/>
    </source>
</evidence>
<dbReference type="Proteomes" id="UP000316639">
    <property type="component" value="Unassembled WGS sequence"/>
</dbReference>
<dbReference type="RefSeq" id="WP_146351489.1">
    <property type="nucleotide sequence ID" value="NZ_VOBR01000007.1"/>
</dbReference>
<dbReference type="OrthoDB" id="3700746at2"/>
<dbReference type="AlphaFoldDB" id="A0A563EVU2"/>
<keyword evidence="3" id="KW-1185">Reference proteome</keyword>
<dbReference type="PROSITE" id="PS51257">
    <property type="entry name" value="PROKAR_LIPOPROTEIN"/>
    <property type="match status" value="1"/>
</dbReference>
<proteinExistence type="predicted"/>
<reference evidence="2 3" key="1">
    <citation type="submission" date="2019-07" db="EMBL/GenBank/DDBJ databases">
        <title>Lentzea xizangensis sp. nov., isolated from Qinghai-Tibetan Plateau Soils.</title>
        <authorList>
            <person name="Huang J."/>
        </authorList>
    </citation>
    <scope>NUCLEOTIDE SEQUENCE [LARGE SCALE GENOMIC DNA]</scope>
    <source>
        <strain evidence="2 3">FXJ1.1311</strain>
    </source>
</reference>
<keyword evidence="1" id="KW-1133">Transmembrane helix</keyword>
<protein>
    <recommendedName>
        <fullName evidence="4">Lipoprotein</fullName>
    </recommendedName>
</protein>
<dbReference type="EMBL" id="VOBR01000007">
    <property type="protein sequence ID" value="TWP51773.1"/>
    <property type="molecule type" value="Genomic_DNA"/>
</dbReference>